<keyword evidence="7 8" id="KW-0472">Membrane</keyword>
<dbReference type="KEGG" id="bkw:BkAM31D_01630"/>
<dbReference type="InterPro" id="IPR004776">
    <property type="entry name" value="Mem_transp_PIN-like"/>
</dbReference>
<evidence type="ECO:0000256" key="3">
    <source>
        <dbReference type="ARBA" id="ARBA00022448"/>
    </source>
</evidence>
<evidence type="ECO:0000256" key="7">
    <source>
        <dbReference type="ARBA" id="ARBA00023136"/>
    </source>
</evidence>
<feature type="transmembrane region" description="Helical" evidence="8">
    <location>
        <begin position="6"/>
        <end position="25"/>
    </location>
</feature>
<gene>
    <name evidence="9" type="ORF">BkAM31D_01630</name>
</gene>
<evidence type="ECO:0000256" key="8">
    <source>
        <dbReference type="SAM" id="Phobius"/>
    </source>
</evidence>
<evidence type="ECO:0000256" key="1">
    <source>
        <dbReference type="ARBA" id="ARBA00004651"/>
    </source>
</evidence>
<feature type="transmembrane region" description="Helical" evidence="8">
    <location>
        <begin position="224"/>
        <end position="244"/>
    </location>
</feature>
<evidence type="ECO:0000313" key="9">
    <source>
        <dbReference type="EMBL" id="ARK28656.1"/>
    </source>
</evidence>
<feature type="transmembrane region" description="Helical" evidence="8">
    <location>
        <begin position="66"/>
        <end position="85"/>
    </location>
</feature>
<protein>
    <submittedName>
        <fullName evidence="9">Membrane transport protein</fullName>
    </submittedName>
</protein>
<name>A0A1X9M5G5_9BACI</name>
<feature type="transmembrane region" description="Helical" evidence="8">
    <location>
        <begin position="125"/>
        <end position="146"/>
    </location>
</feature>
<dbReference type="Pfam" id="PF03547">
    <property type="entry name" value="Mem_trans"/>
    <property type="match status" value="1"/>
</dbReference>
<feature type="transmembrane region" description="Helical" evidence="8">
    <location>
        <begin position="194"/>
        <end position="212"/>
    </location>
</feature>
<comment type="similarity">
    <text evidence="2">Belongs to the auxin efflux carrier (TC 2.A.69) family.</text>
</comment>
<comment type="subcellular location">
    <subcellularLocation>
        <location evidence="1">Cell membrane</location>
        <topology evidence="1">Multi-pass membrane protein</topology>
    </subcellularLocation>
</comment>
<keyword evidence="5 8" id="KW-0812">Transmembrane</keyword>
<dbReference type="EMBL" id="CP020814">
    <property type="protein sequence ID" value="ARK28656.1"/>
    <property type="molecule type" value="Genomic_DNA"/>
</dbReference>
<reference evidence="9 10" key="1">
    <citation type="submission" date="2017-04" db="EMBL/GenBank/DDBJ databases">
        <title>Bacillus krulwichiae AM31D Genome sequencing and assembly.</title>
        <authorList>
            <person name="Krulwich T.A."/>
            <person name="Anastor L."/>
            <person name="Ehrlich R."/>
            <person name="Ehrlich G.D."/>
            <person name="Janto B."/>
        </authorList>
    </citation>
    <scope>NUCLEOTIDE SEQUENCE [LARGE SCALE GENOMIC DNA]</scope>
    <source>
        <strain evidence="9 10">AM31D</strain>
    </source>
</reference>
<evidence type="ECO:0000313" key="10">
    <source>
        <dbReference type="Proteomes" id="UP000193006"/>
    </source>
</evidence>
<feature type="transmembrane region" description="Helical" evidence="8">
    <location>
        <begin position="158"/>
        <end position="182"/>
    </location>
</feature>
<evidence type="ECO:0000256" key="5">
    <source>
        <dbReference type="ARBA" id="ARBA00022692"/>
    </source>
</evidence>
<dbReference type="PANTHER" id="PTHR36838:SF1">
    <property type="entry name" value="SLR1864 PROTEIN"/>
    <property type="match status" value="1"/>
</dbReference>
<keyword evidence="4" id="KW-1003">Cell membrane</keyword>
<dbReference type="AlphaFoldDB" id="A0A1X9M5G5"/>
<keyword evidence="10" id="KW-1185">Reference proteome</keyword>
<feature type="transmembrane region" description="Helical" evidence="8">
    <location>
        <begin position="97"/>
        <end position="119"/>
    </location>
</feature>
<organism evidence="9 10">
    <name type="scientific">Halalkalibacter krulwichiae</name>
    <dbReference type="NCBI Taxonomy" id="199441"/>
    <lineage>
        <taxon>Bacteria</taxon>
        <taxon>Bacillati</taxon>
        <taxon>Bacillota</taxon>
        <taxon>Bacilli</taxon>
        <taxon>Bacillales</taxon>
        <taxon>Bacillaceae</taxon>
        <taxon>Halalkalibacter</taxon>
    </lineage>
</organism>
<dbReference type="GO" id="GO:0055085">
    <property type="term" value="P:transmembrane transport"/>
    <property type="evidence" value="ECO:0007669"/>
    <property type="project" value="InterPro"/>
</dbReference>
<feature type="transmembrane region" description="Helical" evidence="8">
    <location>
        <begin position="37"/>
        <end position="54"/>
    </location>
</feature>
<feature type="transmembrane region" description="Helical" evidence="8">
    <location>
        <begin position="250"/>
        <end position="272"/>
    </location>
</feature>
<keyword evidence="3" id="KW-0813">Transport</keyword>
<dbReference type="Gene3D" id="1.20.1530.20">
    <property type="match status" value="1"/>
</dbReference>
<dbReference type="GO" id="GO:0005886">
    <property type="term" value="C:plasma membrane"/>
    <property type="evidence" value="ECO:0007669"/>
    <property type="project" value="UniProtKB-SubCell"/>
</dbReference>
<keyword evidence="6 8" id="KW-1133">Transmembrane helix</keyword>
<dbReference type="InterPro" id="IPR038770">
    <property type="entry name" value="Na+/solute_symporter_sf"/>
</dbReference>
<dbReference type="Proteomes" id="UP000193006">
    <property type="component" value="Chromosome"/>
</dbReference>
<evidence type="ECO:0000256" key="6">
    <source>
        <dbReference type="ARBA" id="ARBA00022989"/>
    </source>
</evidence>
<evidence type="ECO:0000256" key="2">
    <source>
        <dbReference type="ARBA" id="ARBA00010145"/>
    </source>
</evidence>
<evidence type="ECO:0000256" key="4">
    <source>
        <dbReference type="ARBA" id="ARBA00022475"/>
    </source>
</evidence>
<dbReference type="PANTHER" id="PTHR36838">
    <property type="entry name" value="AUXIN EFFLUX CARRIER FAMILY PROTEIN"/>
    <property type="match status" value="1"/>
</dbReference>
<accession>A0A1X9M5G5</accession>
<sequence>MSIFLHILYSNILPLFILVGIGIILQKKYHFDVKIFSKLLFSIYIPVLVFIELYRINISFSVLSDIILFILILYSILTFIVFINIKMRKIEPKKIPTIFNSVLFYNSGNYGIPLILLVFPGNSLAFSTQVIIVLVQTLLPFTLGMLTINSKKKSKQELCIELLNLPVVYAVLLGLAFHLTGIPLPQPIIQPLDYIVDGFIALALLTLGIQLGNINWKFNVGQIFYVNGMRLILSPLIAFFIVYSMDLSGVVAQVLIISSAVPTALNVVLLEIEYDNEPEFSSQIVLSSTIFSVFTMTGVIYYVQVLFS</sequence>
<feature type="transmembrane region" description="Helical" evidence="8">
    <location>
        <begin position="284"/>
        <end position="303"/>
    </location>
</feature>
<proteinExistence type="inferred from homology"/>
<dbReference type="STRING" id="199441.BkAM31D_01630"/>